<keyword evidence="2" id="KW-1185">Reference proteome</keyword>
<organism evidence="1 2">
    <name type="scientific">Frigoriglobus tundricola</name>
    <dbReference type="NCBI Taxonomy" id="2774151"/>
    <lineage>
        <taxon>Bacteria</taxon>
        <taxon>Pseudomonadati</taxon>
        <taxon>Planctomycetota</taxon>
        <taxon>Planctomycetia</taxon>
        <taxon>Gemmatales</taxon>
        <taxon>Gemmataceae</taxon>
        <taxon>Frigoriglobus</taxon>
    </lineage>
</organism>
<dbReference type="KEGG" id="ftj:FTUN_0951"/>
<proteinExistence type="predicted"/>
<dbReference type="Proteomes" id="UP000503447">
    <property type="component" value="Chromosome"/>
</dbReference>
<evidence type="ECO:0000313" key="1">
    <source>
        <dbReference type="EMBL" id="QJW93445.1"/>
    </source>
</evidence>
<name>A0A6M5YHA8_9BACT</name>
<dbReference type="AlphaFoldDB" id="A0A6M5YHA8"/>
<accession>A0A6M5YHA8</accession>
<protein>
    <submittedName>
        <fullName evidence="1">Uncharacterized protein</fullName>
    </submittedName>
</protein>
<evidence type="ECO:0000313" key="2">
    <source>
        <dbReference type="Proteomes" id="UP000503447"/>
    </source>
</evidence>
<sequence length="141" mass="15150">MNIFSRVSVFALGPLVGSACRAAGLSVVADGTAAVSRFLAERLTDQSLRVTDALARASDQAWRTLELALAGESVLSAADRADDRAFREQVRLFLLNAQFGGRAAADRGFGARCLTELRARATAGCWAAPPTRPRWRRGWAT</sequence>
<dbReference type="RefSeq" id="WP_171469629.1">
    <property type="nucleotide sequence ID" value="NZ_CP053452.2"/>
</dbReference>
<dbReference type="PROSITE" id="PS51257">
    <property type="entry name" value="PROKAR_LIPOPROTEIN"/>
    <property type="match status" value="1"/>
</dbReference>
<reference evidence="2" key="1">
    <citation type="submission" date="2020-05" db="EMBL/GenBank/DDBJ databases">
        <title>Frigoriglobus tundricola gen. nov., sp. nov., a psychrotolerant cellulolytic planctomycete of the family Gemmataceae with two divergent copies of 16S rRNA gene.</title>
        <authorList>
            <person name="Kulichevskaya I.S."/>
            <person name="Ivanova A.A."/>
            <person name="Naumoff D.G."/>
            <person name="Beletsky A.V."/>
            <person name="Rijpstra W.I.C."/>
            <person name="Sinninghe Damste J.S."/>
            <person name="Mardanov A.V."/>
            <person name="Ravin N.V."/>
            <person name="Dedysh S.N."/>
        </authorList>
    </citation>
    <scope>NUCLEOTIDE SEQUENCE [LARGE SCALE GENOMIC DNA]</scope>
    <source>
        <strain evidence="2">PL17</strain>
    </source>
</reference>
<gene>
    <name evidence="1" type="ORF">FTUN_0951</name>
</gene>
<dbReference type="EMBL" id="CP053452">
    <property type="protein sequence ID" value="QJW93445.1"/>
    <property type="molecule type" value="Genomic_DNA"/>
</dbReference>